<sequence>MAAMAAVRVKREIIAPERYAEEVFSSKLCRKKTRVKTTDRKLYPVVVTDVDKVGKRVKIHYVGYSERYDEWRACESKDNNLFQRMELLSSPSSSSLDDRLELIHGELYREIKRKLYSGRKDDPSTRVEVRIDQDVFNGGLALAGKAKTQRGKVVYSIDSNQTLNHLLGVKWDERIFNENGDFAFVIEGTVRFWLARRNPIQEFKITIQTMS</sequence>
<protein>
    <submittedName>
        <fullName evidence="1">Uncharacterized protein</fullName>
    </submittedName>
</protein>
<dbReference type="EMBL" id="LSMT01000708">
    <property type="protein sequence ID" value="PFX14941.1"/>
    <property type="molecule type" value="Genomic_DNA"/>
</dbReference>
<dbReference type="InterPro" id="IPR016197">
    <property type="entry name" value="Chromo-like_dom_sf"/>
</dbReference>
<dbReference type="Proteomes" id="UP000225706">
    <property type="component" value="Unassembled WGS sequence"/>
</dbReference>
<proteinExistence type="predicted"/>
<comment type="caution">
    <text evidence="1">The sequence shown here is derived from an EMBL/GenBank/DDBJ whole genome shotgun (WGS) entry which is preliminary data.</text>
</comment>
<dbReference type="SUPFAM" id="SSF54160">
    <property type="entry name" value="Chromo domain-like"/>
    <property type="match status" value="1"/>
</dbReference>
<dbReference type="AlphaFoldDB" id="A0A2B4RBA7"/>
<evidence type="ECO:0000313" key="2">
    <source>
        <dbReference type="Proteomes" id="UP000225706"/>
    </source>
</evidence>
<dbReference type="Gene3D" id="2.30.30.140">
    <property type="match status" value="1"/>
</dbReference>
<keyword evidence="2" id="KW-1185">Reference proteome</keyword>
<name>A0A2B4RBA7_STYPI</name>
<accession>A0A2B4RBA7</accession>
<reference evidence="2" key="1">
    <citation type="journal article" date="2017" name="bioRxiv">
        <title>Comparative analysis of the genomes of Stylophora pistillata and Acropora digitifera provides evidence for extensive differences between species of corals.</title>
        <authorList>
            <person name="Voolstra C.R."/>
            <person name="Li Y."/>
            <person name="Liew Y.J."/>
            <person name="Baumgarten S."/>
            <person name="Zoccola D."/>
            <person name="Flot J.-F."/>
            <person name="Tambutte S."/>
            <person name="Allemand D."/>
            <person name="Aranda M."/>
        </authorList>
    </citation>
    <scope>NUCLEOTIDE SEQUENCE [LARGE SCALE GENOMIC DNA]</scope>
</reference>
<gene>
    <name evidence="1" type="ORF">AWC38_SpisGene20867</name>
</gene>
<evidence type="ECO:0000313" key="1">
    <source>
        <dbReference type="EMBL" id="PFX14941.1"/>
    </source>
</evidence>
<organism evidence="1 2">
    <name type="scientific">Stylophora pistillata</name>
    <name type="common">Smooth cauliflower coral</name>
    <dbReference type="NCBI Taxonomy" id="50429"/>
    <lineage>
        <taxon>Eukaryota</taxon>
        <taxon>Metazoa</taxon>
        <taxon>Cnidaria</taxon>
        <taxon>Anthozoa</taxon>
        <taxon>Hexacorallia</taxon>
        <taxon>Scleractinia</taxon>
        <taxon>Astrocoeniina</taxon>
        <taxon>Pocilloporidae</taxon>
        <taxon>Stylophora</taxon>
    </lineage>
</organism>